<proteinExistence type="predicted"/>
<dbReference type="Proteomes" id="UP000242254">
    <property type="component" value="Unassembled WGS sequence"/>
</dbReference>
<evidence type="ECO:0000313" key="2">
    <source>
        <dbReference type="EMBL" id="PHZ07812.1"/>
    </source>
</evidence>
<reference evidence="2 3" key="1">
    <citation type="journal article" date="2016" name="Proc. Natl. Acad. Sci. U.S.A.">
        <title>Lipid metabolic changes in an early divergent fungus govern the establishment of a mutualistic symbiosis with endobacteria.</title>
        <authorList>
            <person name="Lastovetsky O.A."/>
            <person name="Gaspar M.L."/>
            <person name="Mondo S.J."/>
            <person name="LaButti K.M."/>
            <person name="Sandor L."/>
            <person name="Grigoriev I.V."/>
            <person name="Henry S.A."/>
            <person name="Pawlowska T.E."/>
        </authorList>
    </citation>
    <scope>NUCLEOTIDE SEQUENCE [LARGE SCALE GENOMIC DNA]</scope>
    <source>
        <strain evidence="2 3">ATCC 52813</strain>
    </source>
</reference>
<dbReference type="EMBL" id="KZ303871">
    <property type="protein sequence ID" value="PHZ07812.1"/>
    <property type="molecule type" value="Genomic_DNA"/>
</dbReference>
<feature type="region of interest" description="Disordered" evidence="1">
    <location>
        <begin position="115"/>
        <end position="139"/>
    </location>
</feature>
<evidence type="ECO:0000256" key="1">
    <source>
        <dbReference type="SAM" id="MobiDB-lite"/>
    </source>
</evidence>
<accession>A0A2G4SGC0</accession>
<evidence type="ECO:0000313" key="3">
    <source>
        <dbReference type="Proteomes" id="UP000242254"/>
    </source>
</evidence>
<protein>
    <submittedName>
        <fullName evidence="2">Uncharacterized protein</fullName>
    </submittedName>
</protein>
<dbReference type="RefSeq" id="XP_023461520.1">
    <property type="nucleotide sequence ID" value="XM_023610577.1"/>
</dbReference>
<keyword evidence="3" id="KW-1185">Reference proteome</keyword>
<dbReference type="GeneID" id="35441567"/>
<gene>
    <name evidence="2" type="ORF">RHIMIDRAFT_248996</name>
</gene>
<name>A0A2G4SGC0_RHIZD</name>
<sequence>MSAQSSKKRKRTPNDAQWCLNHANTLSLKSFALQFQLCDRAYCMGRYRTILDKYFETDAKDILLNELKQWTFSIYSIDFWKEQTRKKMMSDTHASCSALVNQIIMEEIPFIDHNSNNSPSATTSASNANTNEDNTSNDNNATDAYINSVLLSFTASFNNSSSNDSSNKSISSCALKSRVFGLPSLHSLCDHVFHDLMETNDSTNDNQLTDDEFITITRTINGIDAKTKSIREAKLVLLSLSVRMTGNKANVVEGITNLLTKLPRNRLLNLDKMGEVELQMTYYDAFLSEIIADQDRNVALRWANKSCEEESDIRPDTIISTLMQHDFGYPVGFGEVKPGNSSTTKHSLCMNILRLGIASKRAIDKWHLNGCLAFMIDGFYISFFLVRKQHEHLYTMVEIAAMTVASSLGDLHTFASLKNLDTLSKVSRYFWNHCNVTEHPNVESSDTDDGFVVPISNFYALIDKSCNKSRDISSRY</sequence>
<dbReference type="AlphaFoldDB" id="A0A2G4SGC0"/>
<dbReference type="STRING" id="1340429.A0A2G4SGC0"/>
<organism evidence="2 3">
    <name type="scientific">Rhizopus microsporus ATCC 52813</name>
    <dbReference type="NCBI Taxonomy" id="1340429"/>
    <lineage>
        <taxon>Eukaryota</taxon>
        <taxon>Fungi</taxon>
        <taxon>Fungi incertae sedis</taxon>
        <taxon>Mucoromycota</taxon>
        <taxon>Mucoromycotina</taxon>
        <taxon>Mucoromycetes</taxon>
        <taxon>Mucorales</taxon>
        <taxon>Mucorineae</taxon>
        <taxon>Rhizopodaceae</taxon>
        <taxon>Rhizopus</taxon>
    </lineage>
</organism>